<dbReference type="Pfam" id="PF03417">
    <property type="entry name" value="AAT"/>
    <property type="match status" value="1"/>
</dbReference>
<dbReference type="PANTHER" id="PTHR34180">
    <property type="entry name" value="PEPTIDASE C45"/>
    <property type="match status" value="1"/>
</dbReference>
<dbReference type="RefSeq" id="WP_134758840.1">
    <property type="nucleotide sequence ID" value="NZ_CP038151.1"/>
</dbReference>
<dbReference type="AlphaFoldDB" id="A0A4P7D932"/>
<evidence type="ECO:0000313" key="3">
    <source>
        <dbReference type="Proteomes" id="UP000295727"/>
    </source>
</evidence>
<dbReference type="OrthoDB" id="2910336at2"/>
<sequence>MKIHTFVTETANPELRGRQIGERWAREIQQTAARYLGFFPRMGVPAEQARAIGEACQSRLETWCPDLAAEVAAMAEGARLPLWQLACVSARTEILAIKPPAPEGECSTAVYAAPDTRVPRSIQTWDWHEALAPHGLMLQLTTRRGITVKQFTEFGMLGKIGVNSAGLGMHFNILHHASDNAAGGVPVHAIARRLLEEAASVDEAIDLARSAPLSASTVLNVFARDASAASGLRAASIELSPSGVAVVPPREDGWLLHTNHFLDDGLTMGERAPETSTTWVRLDHLKAAVAGMTASDLRSRAEAMCGSAGANAPVCVRPDPSRPDTEHWETLLTIGIDTEAGALDYAAGNPQVLLKMGSARF</sequence>
<organism evidence="2 3">
    <name type="scientific">Paraburkholderia pallida</name>
    <dbReference type="NCBI Taxonomy" id="2547399"/>
    <lineage>
        <taxon>Bacteria</taxon>
        <taxon>Pseudomonadati</taxon>
        <taxon>Pseudomonadota</taxon>
        <taxon>Betaproteobacteria</taxon>
        <taxon>Burkholderiales</taxon>
        <taxon>Burkholderiaceae</taxon>
        <taxon>Paraburkholderia</taxon>
    </lineage>
</organism>
<dbReference type="Gene3D" id="1.10.10.2120">
    <property type="match status" value="1"/>
</dbReference>
<evidence type="ECO:0000259" key="1">
    <source>
        <dbReference type="Pfam" id="PF03417"/>
    </source>
</evidence>
<dbReference type="InterPro" id="IPR047801">
    <property type="entry name" value="Peptidase_C45"/>
</dbReference>
<dbReference type="Proteomes" id="UP000295727">
    <property type="component" value="Chromosome 4"/>
</dbReference>
<proteinExistence type="predicted"/>
<protein>
    <submittedName>
        <fullName evidence="2">Peptidase C45</fullName>
    </submittedName>
</protein>
<dbReference type="NCBIfam" id="NF040521">
    <property type="entry name" value="C45_proenzyme"/>
    <property type="match status" value="1"/>
</dbReference>
<dbReference type="EMBL" id="CP038151">
    <property type="protein sequence ID" value="QBR03344.1"/>
    <property type="molecule type" value="Genomic_DNA"/>
</dbReference>
<dbReference type="Gene3D" id="3.60.60.10">
    <property type="entry name" value="Penicillin V Acylase, Chain A"/>
    <property type="match status" value="1"/>
</dbReference>
<dbReference type="InterPro" id="IPR005079">
    <property type="entry name" value="Peptidase_C45_hydrolase"/>
</dbReference>
<accession>A0A4P7D932</accession>
<evidence type="ECO:0000313" key="2">
    <source>
        <dbReference type="EMBL" id="QBR03344.1"/>
    </source>
</evidence>
<feature type="domain" description="Peptidase C45 hydrolase" evidence="1">
    <location>
        <begin position="122"/>
        <end position="351"/>
    </location>
</feature>
<dbReference type="PANTHER" id="PTHR34180:SF1">
    <property type="entry name" value="BETA-ALANYL-DOPAMINE_CARCININE HYDROLASE"/>
    <property type="match status" value="1"/>
</dbReference>
<name>A0A4P7D932_9BURK</name>
<dbReference type="InterPro" id="IPR047794">
    <property type="entry name" value="C45_proenzyme-like"/>
</dbReference>
<keyword evidence="3" id="KW-1185">Reference proteome</keyword>
<reference evidence="2 3" key="1">
    <citation type="submission" date="2019-03" db="EMBL/GenBank/DDBJ databases">
        <title>Paraburkholderia sp. 7MH5, isolated from subtropical forest soil.</title>
        <authorList>
            <person name="Gao Z.-H."/>
            <person name="Qiu L.-H."/>
        </authorList>
    </citation>
    <scope>NUCLEOTIDE SEQUENCE [LARGE SCALE GENOMIC DNA]</scope>
    <source>
        <strain evidence="2 3">7MH5</strain>
    </source>
</reference>
<gene>
    <name evidence="2" type="ORF">E1956_40130</name>
</gene>
<dbReference type="KEGG" id="ppai:E1956_40130"/>